<sequence>MWFCKTPSLKDMTSNQYYRGETYTINSDNSARQRQMPTDSCPPPSVKNTAVIGYDDKILVDDVYTAIYEGLQEMQQGKERYVTASDADNISRFTVSDATNCHKVVERTEDDLDEVKS</sequence>
<name>A0A183J689_9BILA</name>
<evidence type="ECO:0000313" key="1">
    <source>
        <dbReference type="EMBL" id="VDP39635.1"/>
    </source>
</evidence>
<organism evidence="3">
    <name type="scientific">Soboliphyme baturini</name>
    <dbReference type="NCBI Taxonomy" id="241478"/>
    <lineage>
        <taxon>Eukaryota</taxon>
        <taxon>Metazoa</taxon>
        <taxon>Ecdysozoa</taxon>
        <taxon>Nematoda</taxon>
        <taxon>Enoplea</taxon>
        <taxon>Dorylaimia</taxon>
        <taxon>Dioctophymatida</taxon>
        <taxon>Dioctophymatoidea</taxon>
        <taxon>Soboliphymatidae</taxon>
        <taxon>Soboliphyme</taxon>
    </lineage>
</organism>
<accession>A0A183J689</accession>
<dbReference type="Proteomes" id="UP000270296">
    <property type="component" value="Unassembled WGS sequence"/>
</dbReference>
<dbReference type="AlphaFoldDB" id="A0A183J689"/>
<evidence type="ECO:0000313" key="2">
    <source>
        <dbReference type="Proteomes" id="UP000270296"/>
    </source>
</evidence>
<dbReference type="EMBL" id="UZAM01015563">
    <property type="protein sequence ID" value="VDP39635.1"/>
    <property type="molecule type" value="Genomic_DNA"/>
</dbReference>
<gene>
    <name evidence="1" type="ORF">SBAD_LOCUS11387</name>
</gene>
<protein>
    <submittedName>
        <fullName evidence="3">Zasp-like motif domain-containing protein</fullName>
    </submittedName>
</protein>
<evidence type="ECO:0000313" key="3">
    <source>
        <dbReference type="WBParaSite" id="SBAD_0001177301-mRNA-1"/>
    </source>
</evidence>
<keyword evidence="2" id="KW-1185">Reference proteome</keyword>
<dbReference type="WBParaSite" id="SBAD_0001177301-mRNA-1">
    <property type="protein sequence ID" value="SBAD_0001177301-mRNA-1"/>
    <property type="gene ID" value="SBAD_0001177301"/>
</dbReference>
<reference evidence="3" key="1">
    <citation type="submission" date="2016-06" db="UniProtKB">
        <authorList>
            <consortium name="WormBaseParasite"/>
        </authorList>
    </citation>
    <scope>IDENTIFICATION</scope>
</reference>
<reference evidence="1 2" key="2">
    <citation type="submission" date="2018-11" db="EMBL/GenBank/DDBJ databases">
        <authorList>
            <consortium name="Pathogen Informatics"/>
        </authorList>
    </citation>
    <scope>NUCLEOTIDE SEQUENCE [LARGE SCALE GENOMIC DNA]</scope>
</reference>
<proteinExistence type="predicted"/>